<keyword evidence="1" id="KW-0732">Signal</keyword>
<dbReference type="SMART" id="SM00028">
    <property type="entry name" value="TPR"/>
    <property type="match status" value="2"/>
</dbReference>
<evidence type="ECO:0000256" key="2">
    <source>
        <dbReference type="PROSITE-ProRule" id="PRU00339"/>
    </source>
</evidence>
<dbReference type="KEGG" id="rlc:K227x_43680"/>
<reference evidence="5 6" key="1">
    <citation type="submission" date="2019-02" db="EMBL/GenBank/DDBJ databases">
        <title>Deep-cultivation of Planctomycetes and their phenomic and genomic characterization uncovers novel biology.</title>
        <authorList>
            <person name="Wiegand S."/>
            <person name="Jogler M."/>
            <person name="Boedeker C."/>
            <person name="Pinto D."/>
            <person name="Vollmers J."/>
            <person name="Rivas-Marin E."/>
            <person name="Kohn T."/>
            <person name="Peeters S.H."/>
            <person name="Heuer A."/>
            <person name="Rast P."/>
            <person name="Oberbeckmann S."/>
            <person name="Bunk B."/>
            <person name="Jeske O."/>
            <person name="Meyerdierks A."/>
            <person name="Storesund J.E."/>
            <person name="Kallscheuer N."/>
            <person name="Luecker S."/>
            <person name="Lage O.M."/>
            <person name="Pohl T."/>
            <person name="Merkel B.J."/>
            <person name="Hornburger P."/>
            <person name="Mueller R.-W."/>
            <person name="Bruemmer F."/>
            <person name="Labrenz M."/>
            <person name="Spormann A.M."/>
            <person name="Op den Camp H."/>
            <person name="Overmann J."/>
            <person name="Amann R."/>
            <person name="Jetten M.S.M."/>
            <person name="Mascher T."/>
            <person name="Medema M.H."/>
            <person name="Devos D.P."/>
            <person name="Kaster A.-K."/>
            <person name="Ovreas L."/>
            <person name="Rohde M."/>
            <person name="Galperin M.Y."/>
            <person name="Jogler C."/>
        </authorList>
    </citation>
    <scope>NUCLEOTIDE SEQUENCE [LARGE SCALE GENOMIC DNA]</scope>
    <source>
        <strain evidence="5 6">K22_7</strain>
    </source>
</reference>
<dbReference type="Pfam" id="PF13517">
    <property type="entry name" value="FG-GAP_3"/>
    <property type="match status" value="2"/>
</dbReference>
<dbReference type="InterPro" id="IPR027039">
    <property type="entry name" value="Crtac1"/>
</dbReference>
<dbReference type="PANTHER" id="PTHR16026">
    <property type="entry name" value="CARTILAGE ACIDIC PROTEIN 1"/>
    <property type="match status" value="1"/>
</dbReference>
<dbReference type="InterPro" id="IPR011519">
    <property type="entry name" value="UnbV_ASPIC"/>
</dbReference>
<feature type="domain" description="ASPIC/UnbV" evidence="4">
    <location>
        <begin position="933"/>
        <end position="999"/>
    </location>
</feature>
<dbReference type="Gene3D" id="1.25.40.10">
    <property type="entry name" value="Tetratricopeptide repeat domain"/>
    <property type="match status" value="2"/>
</dbReference>
<dbReference type="InterPro" id="IPR013517">
    <property type="entry name" value="FG-GAP"/>
</dbReference>
<evidence type="ECO:0000313" key="6">
    <source>
        <dbReference type="Proteomes" id="UP000318538"/>
    </source>
</evidence>
<dbReference type="InterPro" id="IPR028994">
    <property type="entry name" value="Integrin_alpha_N"/>
</dbReference>
<proteinExistence type="predicted"/>
<dbReference type="SUPFAM" id="SSF69318">
    <property type="entry name" value="Integrin alpha N-terminal domain"/>
    <property type="match status" value="1"/>
</dbReference>
<evidence type="ECO:0000259" key="4">
    <source>
        <dbReference type="Pfam" id="PF07593"/>
    </source>
</evidence>
<dbReference type="PANTHER" id="PTHR16026:SF0">
    <property type="entry name" value="CARTILAGE ACIDIC PROTEIN 1"/>
    <property type="match status" value="1"/>
</dbReference>
<dbReference type="RefSeq" id="WP_145172340.1">
    <property type="nucleotide sequence ID" value="NZ_CP036525.1"/>
</dbReference>
<keyword evidence="2" id="KW-0802">TPR repeat</keyword>
<feature type="region of interest" description="Disordered" evidence="3">
    <location>
        <begin position="51"/>
        <end position="70"/>
    </location>
</feature>
<dbReference type="InterPro" id="IPR011990">
    <property type="entry name" value="TPR-like_helical_dom_sf"/>
</dbReference>
<dbReference type="InterPro" id="IPR019734">
    <property type="entry name" value="TPR_rpt"/>
</dbReference>
<dbReference type="EMBL" id="CP036525">
    <property type="protein sequence ID" value="QDT05962.1"/>
    <property type="molecule type" value="Genomic_DNA"/>
</dbReference>
<evidence type="ECO:0000256" key="1">
    <source>
        <dbReference type="ARBA" id="ARBA00022729"/>
    </source>
</evidence>
<dbReference type="SUPFAM" id="SSF48452">
    <property type="entry name" value="TPR-like"/>
    <property type="match status" value="2"/>
</dbReference>
<evidence type="ECO:0000313" key="5">
    <source>
        <dbReference type="EMBL" id="QDT05962.1"/>
    </source>
</evidence>
<dbReference type="AlphaFoldDB" id="A0A517NFQ8"/>
<sequence>MSLPLLDCVARFCRTPHRRTHQQPLVVRITAGLLTTLGLLGFVGCDRGGPSPDQSLESPSLDDPKPATTPPSLETAYRFSQQGRDAEALAEVRRLLIATPDDRDTLLMAIELDSRLGNFCEAAELAIKLAASDPTITADMLVRAFDLHLRCKDFAGAEQALLRLLQFSPNHVEGHRLSAQLYNAQGRRAEACEHVIQLIRLRAVRPEETLSLIDRQGPFLLVSFDDFTNAEELSMFSLGRIRGQYVKFNKASNEVLDRLTQLREKFPDSTAVAAFQGRVIAETGRQDALRQWAQSLPPGIEQQPEYWHAIGQGLSLENRHEEAIRAFGEALRRDPTDRGSLRGIAQHLDSLGRDEEAVPIRNRLETLDKIFRIAKDADQEQAGWIAEQLQTLVRPWESAAWFMQAARLGGDFQQQIPELNRRHASIVAWESQPGATAQKIDNARLVSLLSFEVDDWPMPKFGTDPTGANSNQVAQTDRVSRFEDIASKVGLVAAFQSGFPDNGHGFYAHQVNGGGLAAVDYDLDGRCDVYIVQSGGSPNDRTGSAANQLFRCLPDAKFQEVTEPSGSGDRSLGQGVCAGDINQDGFLDLVIANIGANTVLINQGDGTFREQFVANISNVDNWTSCLVLGDLSGDHLPELIEINYIDDPTAYTVRCEDDYLACQPQKYQAAADRVHQISADGQFHPWQAAESMTEHPKLGFGVVIANFDRKDGNDMFIANDGDLNHYWTSIAAADADNDRFGIHESGIVRGCSTGRSGNSQACMGVAAGDFNRDGTLDLHVTNFLRESVNLFMQSKSGYFSDECLAYQLVEPSYGVLGFGTQSADFDNDGWLDLAVLNGHVFNADDDAIAYKMQPQVLQGQQGRFTALASEQIGPYWQEDRLGRTLAMLDWNHDGKMDLLANHLDAPIALLENESDSQNWIQLELVGTTSERDAIGAEVQVRCGDQQWTGWQFGGDGLMSTNQPIVHFGLGSNETIDQIEIHWPSGDHQTFQNPKPAQRYLVVENDDQMYPRLD</sequence>
<dbReference type="Gene3D" id="2.130.10.130">
    <property type="entry name" value="Integrin alpha, N-terminal"/>
    <property type="match status" value="2"/>
</dbReference>
<dbReference type="Pfam" id="PF07593">
    <property type="entry name" value="UnbV_ASPIC"/>
    <property type="match status" value="1"/>
</dbReference>
<name>A0A517NFQ8_9BACT</name>
<feature type="repeat" description="TPR" evidence="2">
    <location>
        <begin position="304"/>
        <end position="337"/>
    </location>
</feature>
<protein>
    <submittedName>
        <fullName evidence="5">ASPIC and UnbV</fullName>
    </submittedName>
</protein>
<organism evidence="5 6">
    <name type="scientific">Rubripirellula lacrimiformis</name>
    <dbReference type="NCBI Taxonomy" id="1930273"/>
    <lineage>
        <taxon>Bacteria</taxon>
        <taxon>Pseudomonadati</taxon>
        <taxon>Planctomycetota</taxon>
        <taxon>Planctomycetia</taxon>
        <taxon>Pirellulales</taxon>
        <taxon>Pirellulaceae</taxon>
        <taxon>Rubripirellula</taxon>
    </lineage>
</organism>
<evidence type="ECO:0000256" key="3">
    <source>
        <dbReference type="SAM" id="MobiDB-lite"/>
    </source>
</evidence>
<accession>A0A517NFQ8</accession>
<gene>
    <name evidence="5" type="ORF">K227x_43680</name>
</gene>
<dbReference type="Proteomes" id="UP000318538">
    <property type="component" value="Chromosome"/>
</dbReference>
<dbReference type="PROSITE" id="PS50005">
    <property type="entry name" value="TPR"/>
    <property type="match status" value="1"/>
</dbReference>
<keyword evidence="6" id="KW-1185">Reference proteome</keyword>
<dbReference type="OrthoDB" id="5287961at2"/>